<evidence type="ECO:0000313" key="1">
    <source>
        <dbReference type="EMBL" id="CAB3397303.1"/>
    </source>
</evidence>
<protein>
    <submittedName>
        <fullName evidence="1">Uncharacterized protein</fullName>
    </submittedName>
</protein>
<name>A0A8S1EA33_9PELO</name>
<evidence type="ECO:0000313" key="2">
    <source>
        <dbReference type="Proteomes" id="UP000494206"/>
    </source>
</evidence>
<dbReference type="Proteomes" id="UP000494206">
    <property type="component" value="Unassembled WGS sequence"/>
</dbReference>
<comment type="caution">
    <text evidence="1">The sequence shown here is derived from an EMBL/GenBank/DDBJ whole genome shotgun (WGS) entry which is preliminary data.</text>
</comment>
<reference evidence="1 2" key="1">
    <citation type="submission" date="2020-04" db="EMBL/GenBank/DDBJ databases">
        <authorList>
            <person name="Laetsch R D."/>
            <person name="Stevens L."/>
            <person name="Kumar S."/>
            <person name="Blaxter L. M."/>
        </authorList>
    </citation>
    <scope>NUCLEOTIDE SEQUENCE [LARGE SCALE GENOMIC DNA]</scope>
</reference>
<dbReference type="EMBL" id="CADEPM010000001">
    <property type="protein sequence ID" value="CAB3397303.1"/>
    <property type="molecule type" value="Genomic_DNA"/>
</dbReference>
<dbReference type="AlphaFoldDB" id="A0A8S1EA33"/>
<accession>A0A8S1EA33</accession>
<keyword evidence="2" id="KW-1185">Reference proteome</keyword>
<gene>
    <name evidence="1" type="ORF">CBOVIS_LOCUS733</name>
</gene>
<organism evidence="1 2">
    <name type="scientific">Caenorhabditis bovis</name>
    <dbReference type="NCBI Taxonomy" id="2654633"/>
    <lineage>
        <taxon>Eukaryota</taxon>
        <taxon>Metazoa</taxon>
        <taxon>Ecdysozoa</taxon>
        <taxon>Nematoda</taxon>
        <taxon>Chromadorea</taxon>
        <taxon>Rhabditida</taxon>
        <taxon>Rhabditina</taxon>
        <taxon>Rhabditomorpha</taxon>
        <taxon>Rhabditoidea</taxon>
        <taxon>Rhabditidae</taxon>
        <taxon>Peloderinae</taxon>
        <taxon>Caenorhabditis</taxon>
    </lineage>
</organism>
<sequence>MATKNVIEIEDAVEVGPPRKRVKFNHFAEEVLFVVVEGPRKGVKRTRVNGPEIRKVKVDVNESPAKRRRPKEVSQEEMLATFGTDAEPIEIDTTPHSYFCYRYCVAGCAHDCPCRKDQADGESGVGRDGAGDGWNGGAGVTVGGEGGGGGGVGEAEMERVCGGG</sequence>
<proteinExistence type="predicted"/>